<dbReference type="GO" id="GO:0005730">
    <property type="term" value="C:nucleolus"/>
    <property type="evidence" value="ECO:0007669"/>
    <property type="project" value="TreeGrafter"/>
</dbReference>
<dbReference type="Gene3D" id="3.30.1490.490">
    <property type="match status" value="1"/>
</dbReference>
<evidence type="ECO:0000259" key="9">
    <source>
        <dbReference type="Pfam" id="PF08790"/>
    </source>
</evidence>
<dbReference type="InterPro" id="IPR039999">
    <property type="entry name" value="LYAR"/>
</dbReference>
<reference evidence="10" key="1">
    <citation type="submission" date="2022-06" db="EMBL/GenBank/DDBJ databases">
        <authorList>
            <consortium name="SYNGENTA / RWTH Aachen University"/>
        </authorList>
    </citation>
    <scope>NUCLEOTIDE SEQUENCE</scope>
</reference>
<protein>
    <submittedName>
        <fullName evidence="10">Expressed protein</fullName>
    </submittedName>
</protein>
<dbReference type="Proteomes" id="UP001153365">
    <property type="component" value="Unassembled WGS sequence"/>
</dbReference>
<keyword evidence="4 7" id="KW-0863">Zinc-finger</keyword>
<dbReference type="AlphaFoldDB" id="A0AAV0AIP3"/>
<proteinExistence type="predicted"/>
<feature type="compositionally biased region" description="Basic and acidic residues" evidence="8">
    <location>
        <begin position="125"/>
        <end position="163"/>
    </location>
</feature>
<feature type="compositionally biased region" description="Basic and acidic residues" evidence="8">
    <location>
        <begin position="173"/>
        <end position="184"/>
    </location>
</feature>
<evidence type="ECO:0000256" key="6">
    <source>
        <dbReference type="ARBA" id="ARBA00023242"/>
    </source>
</evidence>
<keyword evidence="6" id="KW-0539">Nucleus</keyword>
<evidence type="ECO:0000256" key="4">
    <source>
        <dbReference type="ARBA" id="ARBA00022771"/>
    </source>
</evidence>
<comment type="caution">
    <text evidence="10">The sequence shown here is derived from an EMBL/GenBank/DDBJ whole genome shotgun (WGS) entry which is preliminary data.</text>
</comment>
<dbReference type="InterPro" id="IPR014898">
    <property type="entry name" value="Znf_C2H2_LYAR"/>
</dbReference>
<dbReference type="Pfam" id="PF08790">
    <property type="entry name" value="zf-LYAR"/>
    <property type="match status" value="1"/>
</dbReference>
<evidence type="ECO:0000256" key="5">
    <source>
        <dbReference type="ARBA" id="ARBA00022833"/>
    </source>
</evidence>
<evidence type="ECO:0000256" key="7">
    <source>
        <dbReference type="PROSITE-ProRule" id="PRU01145"/>
    </source>
</evidence>
<evidence type="ECO:0000313" key="10">
    <source>
        <dbReference type="EMBL" id="CAH7667260.1"/>
    </source>
</evidence>
<accession>A0AAV0AIP3</accession>
<evidence type="ECO:0000256" key="1">
    <source>
        <dbReference type="ARBA" id="ARBA00004123"/>
    </source>
</evidence>
<feature type="domain" description="Zinc finger C2H2 LYAR-type" evidence="9">
    <location>
        <begin position="29"/>
        <end position="57"/>
    </location>
</feature>
<dbReference type="SUPFAM" id="SSF57667">
    <property type="entry name" value="beta-beta-alpha zinc fingers"/>
    <property type="match status" value="2"/>
</dbReference>
<dbReference type="PANTHER" id="PTHR13100">
    <property type="entry name" value="CELL GROWTH-REGULATING NUCLEOLAR PROTEIN LYAR"/>
    <property type="match status" value="1"/>
</dbReference>
<keyword evidence="5" id="KW-0862">Zinc</keyword>
<dbReference type="EMBL" id="CALTRL010000230">
    <property type="protein sequence ID" value="CAH7667260.1"/>
    <property type="molecule type" value="Genomic_DNA"/>
</dbReference>
<dbReference type="InterPro" id="IPR036236">
    <property type="entry name" value="Znf_C2H2_sf"/>
</dbReference>
<name>A0AAV0AIP3_PHAPC</name>
<dbReference type="GO" id="GO:0006364">
    <property type="term" value="P:rRNA processing"/>
    <property type="evidence" value="ECO:0007669"/>
    <property type="project" value="TreeGrafter"/>
</dbReference>
<feature type="region of interest" description="Disordered" evidence="8">
    <location>
        <begin position="60"/>
        <end position="185"/>
    </location>
</feature>
<keyword evidence="11" id="KW-1185">Reference proteome</keyword>
<comment type="subcellular location">
    <subcellularLocation>
        <location evidence="1">Nucleus</location>
    </subcellularLocation>
</comment>
<organism evidence="10 11">
    <name type="scientific">Phakopsora pachyrhizi</name>
    <name type="common">Asian soybean rust disease fungus</name>
    <dbReference type="NCBI Taxonomy" id="170000"/>
    <lineage>
        <taxon>Eukaryota</taxon>
        <taxon>Fungi</taxon>
        <taxon>Dikarya</taxon>
        <taxon>Basidiomycota</taxon>
        <taxon>Pucciniomycotina</taxon>
        <taxon>Pucciniomycetes</taxon>
        <taxon>Pucciniales</taxon>
        <taxon>Phakopsoraceae</taxon>
        <taxon>Phakopsora</taxon>
    </lineage>
</organism>
<keyword evidence="2" id="KW-0479">Metal-binding</keyword>
<dbReference type="GO" id="GO:0000122">
    <property type="term" value="P:negative regulation of transcription by RNA polymerase II"/>
    <property type="evidence" value="ECO:0007669"/>
    <property type="project" value="TreeGrafter"/>
</dbReference>
<feature type="compositionally biased region" description="Basic and acidic residues" evidence="8">
    <location>
        <begin position="94"/>
        <end position="116"/>
    </location>
</feature>
<dbReference type="PROSITE" id="PS51804">
    <property type="entry name" value="ZF_C2HC_LYAR"/>
    <property type="match status" value="1"/>
</dbReference>
<dbReference type="GO" id="GO:0008270">
    <property type="term" value="F:zinc ion binding"/>
    <property type="evidence" value="ECO:0007669"/>
    <property type="project" value="UniProtKB-KW"/>
</dbReference>
<gene>
    <name evidence="10" type="ORF">PPACK8108_LOCUS1664</name>
</gene>
<dbReference type="PANTHER" id="PTHR13100:SF10">
    <property type="entry name" value="CELL GROWTH-REGULATING NUCLEOLAR PROTEIN"/>
    <property type="match status" value="1"/>
</dbReference>
<dbReference type="GO" id="GO:0003677">
    <property type="term" value="F:DNA binding"/>
    <property type="evidence" value="ECO:0007669"/>
    <property type="project" value="InterPro"/>
</dbReference>
<evidence type="ECO:0000256" key="3">
    <source>
        <dbReference type="ARBA" id="ARBA00022737"/>
    </source>
</evidence>
<evidence type="ECO:0000256" key="2">
    <source>
        <dbReference type="ARBA" id="ARBA00022723"/>
    </source>
</evidence>
<evidence type="ECO:0000313" key="11">
    <source>
        <dbReference type="Proteomes" id="UP001153365"/>
    </source>
</evidence>
<sequence>MPSFSCDRCSDVVKKPKLDAHSFRCKASVTCLDCSTTFPDSNAWKSHTSCISEAQKYEKTVYKPPKDKKNKQVNPQVNGREASKKITINNESDISTRKSDSNDDFNGEKSVNKTEDNGGLGSELKTAEKRQKENMNKSKDSDNLVSTDAKKENTEVEKAENGVKKKKKKKEKKKEGDTPKETKVDSQSLLETLKLLKSKLLAETISVSKDDQFADLKSEKKLDGCTNLNQGLDTKKVIVNQNLRKSVKRR</sequence>
<evidence type="ECO:0000256" key="8">
    <source>
        <dbReference type="SAM" id="MobiDB-lite"/>
    </source>
</evidence>
<keyword evidence="3" id="KW-0677">Repeat</keyword>